<dbReference type="Gene3D" id="3.30.2130.30">
    <property type="match status" value="1"/>
</dbReference>
<dbReference type="Pfam" id="PF01170">
    <property type="entry name" value="UPF0020"/>
    <property type="match status" value="1"/>
</dbReference>
<dbReference type="Gene3D" id="3.40.50.150">
    <property type="entry name" value="Vaccinia Virus protein VP39"/>
    <property type="match status" value="1"/>
</dbReference>
<name>A0A1U7HS71_9CHRO</name>
<dbReference type="RefSeq" id="WP_073549576.1">
    <property type="nucleotide sequence ID" value="NZ_CAWMVK010000042.1"/>
</dbReference>
<reference evidence="5 6" key="1">
    <citation type="submission" date="2016-11" db="EMBL/GenBank/DDBJ databases">
        <title>Draft Genome Sequences of Nine Cyanobacterial Strains from Diverse Habitats.</title>
        <authorList>
            <person name="Zhu T."/>
            <person name="Hou S."/>
            <person name="Lu X."/>
            <person name="Hess W.R."/>
        </authorList>
    </citation>
    <scope>NUCLEOTIDE SEQUENCE [LARGE SCALE GENOMIC DNA]</scope>
    <source>
        <strain evidence="5 6">5.2 s.c.1</strain>
    </source>
</reference>
<dbReference type="InterPro" id="IPR000241">
    <property type="entry name" value="RlmKL-like_Mtase"/>
</dbReference>
<evidence type="ECO:0000313" key="5">
    <source>
        <dbReference type="EMBL" id="OKH26436.1"/>
    </source>
</evidence>
<proteinExistence type="predicted"/>
<dbReference type="InterPro" id="IPR053943">
    <property type="entry name" value="RlmKL-like_Mtase_CS"/>
</dbReference>
<dbReference type="SMART" id="SM00981">
    <property type="entry name" value="THUMP"/>
    <property type="match status" value="1"/>
</dbReference>
<dbReference type="Proteomes" id="UP000185984">
    <property type="component" value="Unassembled WGS sequence"/>
</dbReference>
<evidence type="ECO:0000256" key="3">
    <source>
        <dbReference type="PROSITE-ProRule" id="PRU00529"/>
    </source>
</evidence>
<evidence type="ECO:0000256" key="1">
    <source>
        <dbReference type="ARBA" id="ARBA00022603"/>
    </source>
</evidence>
<evidence type="ECO:0000256" key="2">
    <source>
        <dbReference type="ARBA" id="ARBA00022679"/>
    </source>
</evidence>
<gene>
    <name evidence="5" type="ORF">NIES1031_11890</name>
</gene>
<dbReference type="GO" id="GO:0003723">
    <property type="term" value="F:RNA binding"/>
    <property type="evidence" value="ECO:0007669"/>
    <property type="project" value="UniProtKB-UniRule"/>
</dbReference>
<dbReference type="EMBL" id="MRCC01000008">
    <property type="protein sequence ID" value="OKH26436.1"/>
    <property type="molecule type" value="Genomic_DNA"/>
</dbReference>
<dbReference type="GO" id="GO:0070043">
    <property type="term" value="F:rRNA (guanine-N7-)-methyltransferase activity"/>
    <property type="evidence" value="ECO:0007669"/>
    <property type="project" value="TreeGrafter"/>
</dbReference>
<dbReference type="Pfam" id="PF22020">
    <property type="entry name" value="RlmL_1st"/>
    <property type="match status" value="1"/>
</dbReference>
<sequence>MNSYFATVQRGLEPVAASELERLGAKEIRPDFTGVHFVGDRALLYRVNLWARTIFRVLVPIREFDCPNSDILYQEIQKITWDEYLKPDNTLAVTCTGGNQKLNHTHFTALQVKNAIVDQQRRKSGQRSSVDIQNPDVAINVHIRQNRCTVSLDSSGTSLHRRGYRQAMGAAPLKETLAAALLDIVEWNTNLPFLDPLCGSGTLPIEAALKALNIAPGLFRQKFSFQNFPDFDFQLWQQLLAEAQKSKLAKLPAPIWGSDRDPNVLTQAHSNAQRCGLEHQILFAQTELSHLEAPADCGVLMCNPPYGERLGDVQELGILYKLLGDVFKQRFKGWTAFVLTGNKELAKKVGLRASRRIPIYNGALACTLLKYELY</sequence>
<evidence type="ECO:0000259" key="4">
    <source>
        <dbReference type="PROSITE" id="PS51165"/>
    </source>
</evidence>
<feature type="domain" description="THUMP" evidence="4">
    <location>
        <begin position="43"/>
        <end position="154"/>
    </location>
</feature>
<dbReference type="InterPro" id="IPR004114">
    <property type="entry name" value="THUMP_dom"/>
</dbReference>
<keyword evidence="6" id="KW-1185">Reference proteome</keyword>
<dbReference type="PROSITE" id="PS51165">
    <property type="entry name" value="THUMP"/>
    <property type="match status" value="1"/>
</dbReference>
<evidence type="ECO:0000313" key="6">
    <source>
        <dbReference type="Proteomes" id="UP000185984"/>
    </source>
</evidence>
<dbReference type="GO" id="GO:0008990">
    <property type="term" value="F:rRNA (guanine-N2-)-methyltransferase activity"/>
    <property type="evidence" value="ECO:0007669"/>
    <property type="project" value="TreeGrafter"/>
</dbReference>
<keyword evidence="1 5" id="KW-0489">Methyltransferase</keyword>
<organism evidence="5 6">
    <name type="scientific">Chroogloeocystis siderophila 5.2 s.c.1</name>
    <dbReference type="NCBI Taxonomy" id="247279"/>
    <lineage>
        <taxon>Bacteria</taxon>
        <taxon>Bacillati</taxon>
        <taxon>Cyanobacteriota</taxon>
        <taxon>Cyanophyceae</taxon>
        <taxon>Oscillatoriophycideae</taxon>
        <taxon>Chroococcales</taxon>
        <taxon>Chroococcaceae</taxon>
        <taxon>Chroogloeocystis</taxon>
    </lineage>
</organism>
<dbReference type="OrthoDB" id="9809404at2"/>
<dbReference type="InterPro" id="IPR054170">
    <property type="entry name" value="RlmL_1st"/>
</dbReference>
<dbReference type="PANTHER" id="PTHR47313">
    <property type="entry name" value="RIBOSOMAL RNA LARGE SUBUNIT METHYLTRANSFERASE K/L"/>
    <property type="match status" value="1"/>
</dbReference>
<dbReference type="AlphaFoldDB" id="A0A1U7HS71"/>
<dbReference type="InterPro" id="IPR029063">
    <property type="entry name" value="SAM-dependent_MTases_sf"/>
</dbReference>
<dbReference type="SUPFAM" id="SSF143437">
    <property type="entry name" value="THUMP domain-like"/>
    <property type="match status" value="1"/>
</dbReference>
<dbReference type="PROSITE" id="PS01261">
    <property type="entry name" value="UPF0020"/>
    <property type="match status" value="1"/>
</dbReference>
<comment type="caution">
    <text evidence="5">The sequence shown here is derived from an EMBL/GenBank/DDBJ whole genome shotgun (WGS) entry which is preliminary data.</text>
</comment>
<protein>
    <submittedName>
        <fullName evidence="5">RNA methyltransferase</fullName>
    </submittedName>
</protein>
<dbReference type="SUPFAM" id="SSF53335">
    <property type="entry name" value="S-adenosyl-L-methionine-dependent methyltransferases"/>
    <property type="match status" value="1"/>
</dbReference>
<dbReference type="Pfam" id="PF02926">
    <property type="entry name" value="THUMP"/>
    <property type="match status" value="1"/>
</dbReference>
<accession>A0A1U7HS71</accession>
<keyword evidence="3" id="KW-0694">RNA-binding</keyword>
<dbReference type="STRING" id="247279.NIES1031_11890"/>
<keyword evidence="2 5" id="KW-0808">Transferase</keyword>
<dbReference type="PANTHER" id="PTHR47313:SF1">
    <property type="entry name" value="RIBOSOMAL RNA LARGE SUBUNIT METHYLTRANSFERASE K_L"/>
    <property type="match status" value="1"/>
</dbReference>
<dbReference type="CDD" id="cd11715">
    <property type="entry name" value="THUMP_AdoMetMT"/>
    <property type="match status" value="1"/>
</dbReference>